<evidence type="ECO:0000313" key="7">
    <source>
        <dbReference type="Proteomes" id="UP001060123"/>
    </source>
</evidence>
<dbReference type="GO" id="GO:0016874">
    <property type="term" value="F:ligase activity"/>
    <property type="evidence" value="ECO:0007669"/>
    <property type="project" value="UniProtKB-KW"/>
</dbReference>
<dbReference type="InterPro" id="IPR013815">
    <property type="entry name" value="ATP_grasp_subdomain_1"/>
</dbReference>
<dbReference type="RefSeq" id="WP_084606789.1">
    <property type="nucleotide sequence ID" value="NZ_CP104146.1"/>
</dbReference>
<geneLocation type="plasmid" evidence="6 7">
    <name>pWSM1592_3</name>
</geneLocation>
<keyword evidence="2 6" id="KW-0436">Ligase</keyword>
<proteinExistence type="inferred from homology"/>
<evidence type="ECO:0000256" key="3">
    <source>
        <dbReference type="ARBA" id="ARBA00023316"/>
    </source>
</evidence>
<name>A0ABY5XZA1_RHISU</name>
<dbReference type="Gene3D" id="3.30.470.20">
    <property type="entry name" value="ATP-grasp fold, B domain"/>
    <property type="match status" value="1"/>
</dbReference>
<dbReference type="Proteomes" id="UP001060123">
    <property type="component" value="Plasmid pWSM1592_3"/>
</dbReference>
<evidence type="ECO:0000259" key="5">
    <source>
        <dbReference type="PROSITE" id="PS50975"/>
    </source>
</evidence>
<accession>A0ABY5XZA1</accession>
<dbReference type="InterPro" id="IPR011095">
    <property type="entry name" value="Dala_Dala_lig_C"/>
</dbReference>
<gene>
    <name evidence="6" type="ORF">N2599_36960</name>
</gene>
<keyword evidence="6" id="KW-0614">Plasmid</keyword>
<dbReference type="Pfam" id="PF07478">
    <property type="entry name" value="Dala_Dala_lig_C"/>
    <property type="match status" value="1"/>
</dbReference>
<organism evidence="6 7">
    <name type="scientific">Rhizobium sullae</name>
    <name type="common">Rhizobium hedysari</name>
    <dbReference type="NCBI Taxonomy" id="50338"/>
    <lineage>
        <taxon>Bacteria</taxon>
        <taxon>Pseudomonadati</taxon>
        <taxon>Pseudomonadota</taxon>
        <taxon>Alphaproteobacteria</taxon>
        <taxon>Hyphomicrobiales</taxon>
        <taxon>Rhizobiaceae</taxon>
        <taxon>Rhizobium/Agrobacterium group</taxon>
        <taxon>Rhizobium</taxon>
    </lineage>
</organism>
<keyword evidence="4" id="KW-0547">Nucleotide-binding</keyword>
<dbReference type="PANTHER" id="PTHR23132">
    <property type="entry name" value="D-ALANINE--D-ALANINE LIGASE"/>
    <property type="match status" value="1"/>
</dbReference>
<evidence type="ECO:0000256" key="4">
    <source>
        <dbReference type="PROSITE-ProRule" id="PRU00409"/>
    </source>
</evidence>
<dbReference type="PANTHER" id="PTHR23132:SF23">
    <property type="entry name" value="D-ALANINE--D-ALANINE LIGASE B"/>
    <property type="match status" value="1"/>
</dbReference>
<keyword evidence="3" id="KW-0961">Cell wall biogenesis/degradation</keyword>
<dbReference type="InterPro" id="IPR011761">
    <property type="entry name" value="ATP-grasp"/>
</dbReference>
<evidence type="ECO:0000256" key="1">
    <source>
        <dbReference type="ARBA" id="ARBA00010871"/>
    </source>
</evidence>
<dbReference type="SUPFAM" id="SSF52440">
    <property type="entry name" value="PreATP-grasp domain"/>
    <property type="match status" value="1"/>
</dbReference>
<keyword evidence="7" id="KW-1185">Reference proteome</keyword>
<dbReference type="Gene3D" id="3.30.1490.20">
    <property type="entry name" value="ATP-grasp fold, A domain"/>
    <property type="match status" value="1"/>
</dbReference>
<evidence type="ECO:0000256" key="2">
    <source>
        <dbReference type="ARBA" id="ARBA00022598"/>
    </source>
</evidence>
<evidence type="ECO:0000313" key="6">
    <source>
        <dbReference type="EMBL" id="UWU19449.1"/>
    </source>
</evidence>
<dbReference type="SUPFAM" id="SSF56059">
    <property type="entry name" value="Glutathione synthetase ATP-binding domain-like"/>
    <property type="match status" value="1"/>
</dbReference>
<dbReference type="Gene3D" id="3.40.50.20">
    <property type="match status" value="1"/>
</dbReference>
<reference evidence="6" key="1">
    <citation type="submission" date="2022-09" db="EMBL/GenBank/DDBJ databases">
        <title>Australian commercial rhizobial inoculants.</title>
        <authorList>
            <person name="Kohlmeier M.G."/>
            <person name="O'Hara G.W."/>
            <person name="Colombi E."/>
            <person name="Ramsay J.P."/>
            <person name="Terpolilli J."/>
        </authorList>
    </citation>
    <scope>NUCLEOTIDE SEQUENCE</scope>
    <source>
        <strain evidence="6">WSM1592</strain>
        <plasmid evidence="6">pWSM1592_3</plasmid>
    </source>
</reference>
<feature type="domain" description="ATP-grasp" evidence="5">
    <location>
        <begin position="115"/>
        <end position="311"/>
    </location>
</feature>
<dbReference type="InterPro" id="IPR016185">
    <property type="entry name" value="PreATP-grasp_dom_sf"/>
</dbReference>
<comment type="similarity">
    <text evidence="1">Belongs to the D-alanine--D-alanine ligase family.</text>
</comment>
<protein>
    <submittedName>
        <fullName evidence="6">D-alanine--D-alanine ligase</fullName>
    </submittedName>
</protein>
<dbReference type="EMBL" id="CP104146">
    <property type="protein sequence ID" value="UWU19449.1"/>
    <property type="molecule type" value="Genomic_DNA"/>
</dbReference>
<sequence>MQDSKLLSAAREVLSKSDLVLLAGGSSTERGGSLETKNALLPYLQKLCRSVEVVDPDEVDHLLSAVRQCDFVLNVVYGAGGEDGRIQGFLDTLRVPYSGPSVLASAIGMNKEVFVALLRAWGYPVPYGRLVTTLEDPRTWPGELQQSKVLVLKPIDEGSSLGIKMLDGQAASAEAISQIEPCDRSRWRLEEFIEGASGTVGIFQVGPEFVIGDAVVFDIPDGRRFFDDQLKIRPKSRILHGPAAERVRNDALMLYKQLNCKGLVRLDFIYRDSAPVYLEANTIPGLHPDSTAPLSFLSRFSFEDFLTLSTAAQIPPGQLMV</sequence>
<keyword evidence="4" id="KW-0067">ATP-binding</keyword>
<dbReference type="PROSITE" id="PS50975">
    <property type="entry name" value="ATP_GRASP"/>
    <property type="match status" value="1"/>
</dbReference>